<evidence type="ECO:0000313" key="8">
    <source>
        <dbReference type="EMBL" id="RVU23740.1"/>
    </source>
</evidence>
<feature type="domain" description="Glucose-methanol-choline oxidoreductase C-terminal" evidence="7">
    <location>
        <begin position="423"/>
        <end position="541"/>
    </location>
</feature>
<dbReference type="PANTHER" id="PTHR46056:SF12">
    <property type="entry name" value="LONG-CHAIN-ALCOHOL OXIDASE"/>
    <property type="match status" value="1"/>
</dbReference>
<dbReference type="PANTHER" id="PTHR46056">
    <property type="entry name" value="LONG-CHAIN-ALCOHOL OXIDASE"/>
    <property type="match status" value="1"/>
</dbReference>
<dbReference type="EMBL" id="RZYA01000007">
    <property type="protein sequence ID" value="RVU23740.1"/>
    <property type="molecule type" value="Genomic_DNA"/>
</dbReference>
<organism evidence="8 9">
    <name type="scientific">Streptomyces antnestii</name>
    <dbReference type="NCBI Taxonomy" id="2494256"/>
    <lineage>
        <taxon>Bacteria</taxon>
        <taxon>Bacillati</taxon>
        <taxon>Actinomycetota</taxon>
        <taxon>Actinomycetes</taxon>
        <taxon>Kitasatosporales</taxon>
        <taxon>Streptomycetaceae</taxon>
        <taxon>Streptomyces</taxon>
    </lineage>
</organism>
<dbReference type="Pfam" id="PF01494">
    <property type="entry name" value="FAD_binding_3"/>
    <property type="match status" value="1"/>
</dbReference>
<accession>A0A3S2YZR5</accession>
<dbReference type="InterPro" id="IPR036188">
    <property type="entry name" value="FAD/NAD-bd_sf"/>
</dbReference>
<keyword evidence="2" id="KW-0285">Flavoprotein</keyword>
<evidence type="ECO:0000256" key="1">
    <source>
        <dbReference type="ARBA" id="ARBA00010790"/>
    </source>
</evidence>
<evidence type="ECO:0000256" key="3">
    <source>
        <dbReference type="ARBA" id="ARBA00022827"/>
    </source>
</evidence>
<sequence length="559" mass="60900">MWARTCPQSSERAGEFLVNTQHDHGDADVLIVGAGASGGVAALELATRGFRVVCLEQGDWALPDDFTGGKPAWELTRLKQWHPSPNVRGRQSDYPVGTEESPIEPLMFNGVGGSTILFSGHWVRALPSDFRVRTLDGVADDWPFTYEDLRPFYDEVTHHIGASGLDGDPAYPDPHTFPLPPLPIGKYGLAAAKGMDKLGWHWWPAPNAIASRKFKNRPACQRYGACESGCPTGAKASTDFTHWRDAIAAGAVLVTGARVRQLTVDNRGLVTGAEYVDRDGVVRHQTAGVTVLAANGIGTPRLLLNSASEQFPDGLGNSSGLVGKRLMVHPYASVYGTYEDELETWLGPSGQALQSMQFYETDTSRGFVRGAKWNLMPTGGPLTHTLWEPGDDWRAGFGPAFHTRLRTTFGRYTEWGITTEDLPEDHNEVVLDPDVTDSDGLPVPRMRYTISENTDRMLKFHVERAAEAHRAAGATSVLTVPVVRDSGWHLLGTARMGTDPATSVVDEYGRAHDVPNLFVIDGSVFVTSTGVNPTATIMAVALRAMRHLADHRRNQPAAD</sequence>
<evidence type="ECO:0000259" key="6">
    <source>
        <dbReference type="Pfam" id="PF01494"/>
    </source>
</evidence>
<feature type="domain" description="FAD-binding" evidence="6">
    <location>
        <begin position="26"/>
        <end position="62"/>
    </location>
</feature>
<dbReference type="Gene3D" id="3.50.50.60">
    <property type="entry name" value="FAD/NAD(P)-binding domain"/>
    <property type="match status" value="2"/>
</dbReference>
<keyword evidence="3" id="KW-0274">FAD</keyword>
<dbReference type="Pfam" id="PF00732">
    <property type="entry name" value="GMC_oxred_N"/>
    <property type="match status" value="1"/>
</dbReference>
<dbReference type="GO" id="GO:0016614">
    <property type="term" value="F:oxidoreductase activity, acting on CH-OH group of donors"/>
    <property type="evidence" value="ECO:0007669"/>
    <property type="project" value="InterPro"/>
</dbReference>
<gene>
    <name evidence="8" type="ORF">EOT10_16860</name>
</gene>
<evidence type="ECO:0000256" key="4">
    <source>
        <dbReference type="ARBA" id="ARBA00023002"/>
    </source>
</evidence>
<evidence type="ECO:0000313" key="9">
    <source>
        <dbReference type="Proteomes" id="UP000283128"/>
    </source>
</evidence>
<keyword evidence="9" id="KW-1185">Reference proteome</keyword>
<comment type="caution">
    <text evidence="8">The sequence shown here is derived from an EMBL/GenBank/DDBJ whole genome shotgun (WGS) entry which is preliminary data.</text>
</comment>
<evidence type="ECO:0000256" key="2">
    <source>
        <dbReference type="ARBA" id="ARBA00022630"/>
    </source>
</evidence>
<dbReference type="Pfam" id="PF05199">
    <property type="entry name" value="GMC_oxred_C"/>
    <property type="match status" value="1"/>
</dbReference>
<dbReference type="GO" id="GO:0071949">
    <property type="term" value="F:FAD binding"/>
    <property type="evidence" value="ECO:0007669"/>
    <property type="project" value="InterPro"/>
</dbReference>
<reference evidence="8 9" key="1">
    <citation type="submission" date="2019-01" db="EMBL/GenBank/DDBJ databases">
        <title>Genome sequences of Streptomyces and Rhizobium isolates collected from root and soil.</title>
        <authorList>
            <person name="Chhettri S."/>
            <person name="Sevigny J.L."/>
            <person name="Sen A."/>
            <person name="Ennis N."/>
            <person name="Tisa L."/>
        </authorList>
    </citation>
    <scope>NUCLEOTIDE SEQUENCE [LARGE SCALE GENOMIC DNA]</scope>
    <source>
        <strain evidence="8 9">San01</strain>
    </source>
</reference>
<dbReference type="InterPro" id="IPR000172">
    <property type="entry name" value="GMC_OxRdtase_N"/>
</dbReference>
<dbReference type="InterPro" id="IPR002938">
    <property type="entry name" value="FAD-bd"/>
</dbReference>
<dbReference type="SUPFAM" id="SSF51905">
    <property type="entry name" value="FAD/NAD(P)-binding domain"/>
    <property type="match status" value="1"/>
</dbReference>
<name>A0A3S2YZR5_9ACTN</name>
<dbReference type="OrthoDB" id="9798604at2"/>
<comment type="similarity">
    <text evidence="1">Belongs to the GMC oxidoreductase family.</text>
</comment>
<evidence type="ECO:0000259" key="7">
    <source>
        <dbReference type="Pfam" id="PF05199"/>
    </source>
</evidence>
<evidence type="ECO:0000259" key="5">
    <source>
        <dbReference type="Pfam" id="PF00732"/>
    </source>
</evidence>
<dbReference type="SUPFAM" id="SSF54373">
    <property type="entry name" value="FAD-linked reductases, C-terminal domain"/>
    <property type="match status" value="1"/>
</dbReference>
<protein>
    <submittedName>
        <fullName evidence="8">GMC family oxidoreductase</fullName>
    </submittedName>
</protein>
<dbReference type="Proteomes" id="UP000283128">
    <property type="component" value="Unassembled WGS sequence"/>
</dbReference>
<dbReference type="InterPro" id="IPR007867">
    <property type="entry name" value="GMC_OxRtase_C"/>
</dbReference>
<keyword evidence="4" id="KW-0560">Oxidoreductase</keyword>
<dbReference type="AlphaFoldDB" id="A0A3S2YZR5"/>
<proteinExistence type="inferred from homology"/>
<feature type="domain" description="Glucose-methanol-choline oxidoreductase N-terminal" evidence="5">
    <location>
        <begin position="109"/>
        <end position="330"/>
    </location>
</feature>